<feature type="compositionally biased region" description="Low complexity" evidence="1">
    <location>
        <begin position="13"/>
        <end position="26"/>
    </location>
</feature>
<dbReference type="Proteomes" id="UP001497512">
    <property type="component" value="Chromosome 2"/>
</dbReference>
<organism evidence="3 4">
    <name type="scientific">Sphagnum troendelagicum</name>
    <dbReference type="NCBI Taxonomy" id="128251"/>
    <lineage>
        <taxon>Eukaryota</taxon>
        <taxon>Viridiplantae</taxon>
        <taxon>Streptophyta</taxon>
        <taxon>Embryophyta</taxon>
        <taxon>Bryophyta</taxon>
        <taxon>Sphagnophytina</taxon>
        <taxon>Sphagnopsida</taxon>
        <taxon>Sphagnales</taxon>
        <taxon>Sphagnaceae</taxon>
        <taxon>Sphagnum</taxon>
    </lineage>
</organism>
<feature type="compositionally biased region" description="Basic and acidic residues" evidence="1">
    <location>
        <begin position="86"/>
        <end position="97"/>
    </location>
</feature>
<sequence length="107" mass="11875">MAQQQQHKPGEKSMSASSPSEAPPTARVGAAQESGWARPPSRMQQILWSGDRRAVFIGVLSIFALSSIPWLYFTRNAKHDSHADYMDRAERARRERLSTSPSTSSTS</sequence>
<proteinExistence type="predicted"/>
<name>A0ABP0U9Y1_9BRYO</name>
<dbReference type="EMBL" id="OZ019894">
    <property type="protein sequence ID" value="CAK9216070.1"/>
    <property type="molecule type" value="Genomic_DNA"/>
</dbReference>
<evidence type="ECO:0000313" key="3">
    <source>
        <dbReference type="EMBL" id="CAK9216070.1"/>
    </source>
</evidence>
<evidence type="ECO:0008006" key="5">
    <source>
        <dbReference type="Google" id="ProtNLM"/>
    </source>
</evidence>
<feature type="compositionally biased region" description="Low complexity" evidence="1">
    <location>
        <begin position="98"/>
        <end position="107"/>
    </location>
</feature>
<accession>A0ABP0U9Y1</accession>
<feature type="region of interest" description="Disordered" evidence="1">
    <location>
        <begin position="1"/>
        <end position="40"/>
    </location>
</feature>
<keyword evidence="2" id="KW-1133">Transmembrane helix</keyword>
<evidence type="ECO:0000256" key="2">
    <source>
        <dbReference type="SAM" id="Phobius"/>
    </source>
</evidence>
<protein>
    <recommendedName>
        <fullName evidence="5">Transmembrane protein</fullName>
    </recommendedName>
</protein>
<keyword evidence="4" id="KW-1185">Reference proteome</keyword>
<keyword evidence="2" id="KW-0812">Transmembrane</keyword>
<gene>
    <name evidence="3" type="ORF">CSSPTR1EN2_LOCUS13219</name>
</gene>
<reference evidence="3" key="1">
    <citation type="submission" date="2024-02" db="EMBL/GenBank/DDBJ databases">
        <authorList>
            <consortium name="ELIXIR-Norway"/>
            <consortium name="Elixir Norway"/>
        </authorList>
    </citation>
    <scope>NUCLEOTIDE SEQUENCE</scope>
</reference>
<feature type="region of interest" description="Disordered" evidence="1">
    <location>
        <begin position="86"/>
        <end position="107"/>
    </location>
</feature>
<evidence type="ECO:0000313" key="4">
    <source>
        <dbReference type="Proteomes" id="UP001497512"/>
    </source>
</evidence>
<feature type="transmembrane region" description="Helical" evidence="2">
    <location>
        <begin position="54"/>
        <end position="73"/>
    </location>
</feature>
<dbReference type="PANTHER" id="PTHR35990:SF1">
    <property type="entry name" value="GAG1AT PROTEIN"/>
    <property type="match status" value="1"/>
</dbReference>
<dbReference type="PANTHER" id="PTHR35990">
    <property type="entry name" value="GAG1AT PROTEIN"/>
    <property type="match status" value="1"/>
</dbReference>
<keyword evidence="2" id="KW-0472">Membrane</keyword>
<evidence type="ECO:0000256" key="1">
    <source>
        <dbReference type="SAM" id="MobiDB-lite"/>
    </source>
</evidence>